<gene>
    <name evidence="10" type="ORF">JCM16774_1233</name>
</gene>
<dbReference type="InterPro" id="IPR025857">
    <property type="entry name" value="MacB_PCD"/>
</dbReference>
<feature type="transmembrane region" description="Helical" evidence="7">
    <location>
        <begin position="21"/>
        <end position="45"/>
    </location>
</feature>
<reference evidence="10 11" key="1">
    <citation type="submission" date="2019-07" db="EMBL/GenBank/DDBJ databases">
        <title>Complete Genome Sequence of Leptotrichia goodfellowii Strain JCM 16774.</title>
        <authorList>
            <person name="Watanabe S."/>
            <person name="Cui L."/>
        </authorList>
    </citation>
    <scope>NUCLEOTIDE SEQUENCE [LARGE SCALE GENOMIC DNA]</scope>
    <source>
        <strain evidence="10 11">JCM16774</strain>
    </source>
</reference>
<dbReference type="EMBL" id="AP019822">
    <property type="protein sequence ID" value="BBM36301.1"/>
    <property type="molecule type" value="Genomic_DNA"/>
</dbReference>
<dbReference type="OrthoDB" id="9770036at2"/>
<keyword evidence="2" id="KW-1003">Cell membrane</keyword>
<evidence type="ECO:0000256" key="5">
    <source>
        <dbReference type="ARBA" id="ARBA00023136"/>
    </source>
</evidence>
<evidence type="ECO:0000256" key="6">
    <source>
        <dbReference type="ARBA" id="ARBA00038076"/>
    </source>
</evidence>
<evidence type="ECO:0000256" key="7">
    <source>
        <dbReference type="SAM" id="Phobius"/>
    </source>
</evidence>
<evidence type="ECO:0000256" key="3">
    <source>
        <dbReference type="ARBA" id="ARBA00022692"/>
    </source>
</evidence>
<proteinExistence type="inferred from homology"/>
<comment type="similarity">
    <text evidence="6">Belongs to the ABC-4 integral membrane protein family.</text>
</comment>
<dbReference type="Proteomes" id="UP000321606">
    <property type="component" value="Chromosome"/>
</dbReference>
<feature type="transmembrane region" description="Helical" evidence="7">
    <location>
        <begin position="365"/>
        <end position="388"/>
    </location>
</feature>
<evidence type="ECO:0000313" key="10">
    <source>
        <dbReference type="EMBL" id="BBM36301.1"/>
    </source>
</evidence>
<feature type="transmembrane region" description="Helical" evidence="7">
    <location>
        <begin position="326"/>
        <end position="359"/>
    </location>
</feature>
<dbReference type="Pfam" id="PF12704">
    <property type="entry name" value="MacB_PCD"/>
    <property type="match status" value="1"/>
</dbReference>
<dbReference type="KEGG" id="lgo:JCM16774_1233"/>
<dbReference type="InterPro" id="IPR050250">
    <property type="entry name" value="Macrolide_Exporter_MacB"/>
</dbReference>
<feature type="domain" description="MacB-like periplasmic core" evidence="9">
    <location>
        <begin position="21"/>
        <end position="247"/>
    </location>
</feature>
<evidence type="ECO:0000313" key="11">
    <source>
        <dbReference type="Proteomes" id="UP000321606"/>
    </source>
</evidence>
<evidence type="ECO:0000256" key="2">
    <source>
        <dbReference type="ARBA" id="ARBA00022475"/>
    </source>
</evidence>
<dbReference type="GO" id="GO:0005886">
    <property type="term" value="C:plasma membrane"/>
    <property type="evidence" value="ECO:0007669"/>
    <property type="project" value="UniProtKB-SubCell"/>
</dbReference>
<protein>
    <recommendedName>
        <fullName evidence="12">Efflux ABC transporter, permease protein</fullName>
    </recommendedName>
</protein>
<dbReference type="PANTHER" id="PTHR30572:SF4">
    <property type="entry name" value="ABC TRANSPORTER PERMEASE YTRF"/>
    <property type="match status" value="1"/>
</dbReference>
<keyword evidence="3 7" id="KW-0812">Transmembrane</keyword>
<dbReference type="AlphaFoldDB" id="A0A510JCW2"/>
<feature type="transmembrane region" description="Helical" evidence="7">
    <location>
        <begin position="278"/>
        <end position="305"/>
    </location>
</feature>
<evidence type="ECO:0008006" key="12">
    <source>
        <dbReference type="Google" id="ProtNLM"/>
    </source>
</evidence>
<dbReference type="Pfam" id="PF02687">
    <property type="entry name" value="FtsX"/>
    <property type="match status" value="1"/>
</dbReference>
<dbReference type="RefSeq" id="WP_026737642.1">
    <property type="nucleotide sequence ID" value="NZ_AP019822.1"/>
</dbReference>
<evidence type="ECO:0000259" key="9">
    <source>
        <dbReference type="Pfam" id="PF12704"/>
    </source>
</evidence>
<comment type="subcellular location">
    <subcellularLocation>
        <location evidence="1">Cell membrane</location>
        <topology evidence="1">Multi-pass membrane protein</topology>
    </subcellularLocation>
</comment>
<dbReference type="STRING" id="714315.GCA_000516535_01239"/>
<evidence type="ECO:0000256" key="1">
    <source>
        <dbReference type="ARBA" id="ARBA00004651"/>
    </source>
</evidence>
<keyword evidence="4 7" id="KW-1133">Transmembrane helix</keyword>
<dbReference type="InterPro" id="IPR003838">
    <property type="entry name" value="ABC3_permease_C"/>
</dbReference>
<evidence type="ECO:0000256" key="4">
    <source>
        <dbReference type="ARBA" id="ARBA00022989"/>
    </source>
</evidence>
<dbReference type="GO" id="GO:0022857">
    <property type="term" value="F:transmembrane transporter activity"/>
    <property type="evidence" value="ECO:0007669"/>
    <property type="project" value="TreeGrafter"/>
</dbReference>
<evidence type="ECO:0000259" key="8">
    <source>
        <dbReference type="Pfam" id="PF02687"/>
    </source>
</evidence>
<name>A0A510JCW2_9FUSO</name>
<keyword evidence="5 7" id="KW-0472">Membrane</keyword>
<dbReference type="PANTHER" id="PTHR30572">
    <property type="entry name" value="MEMBRANE COMPONENT OF TRANSPORTER-RELATED"/>
    <property type="match status" value="1"/>
</dbReference>
<sequence length="405" mass="43699">MDFFESLKLSVSNLFSYKVRSFLTMLGIIIGISAVVMMSSLGAGVKENIVGDLNKLGVGNFQVFIDTSPGQTYKSEDLFTTKDIENLKAIEGVEAVSPSSDAYARINIGENQSAMVVGSGVTQDTFKITNYTIVKGRKFLPDEYRKDGRYIIIDSTSADMLFPGQNPVGQKLALNFRKNMQIVTIVGVYKNPFANLGGGGGPDLPVFALFPNEYLNHINGNAQNKFTSLDMKAGNAKELEIVMERVREFLKSRGSSPKTYSVRNSAQGLDEFNNILNMISLCISGVAAISLFVGGIGVMNIMLVSVTERIREVGLRKAIGAKTKDILLQFLIEAVILTCFGGIIGVFLGYGGALLVGIFIKTTPILSPVVVIVSLVVSTMTGLIFGVYPAKKAAALDPIEALRVD</sequence>
<organism evidence="10 11">
    <name type="scientific">Pseudoleptotrichia goodfellowii</name>
    <dbReference type="NCBI Taxonomy" id="157692"/>
    <lineage>
        <taxon>Bacteria</taxon>
        <taxon>Fusobacteriati</taxon>
        <taxon>Fusobacteriota</taxon>
        <taxon>Fusobacteriia</taxon>
        <taxon>Fusobacteriales</taxon>
        <taxon>Leptotrichiaceae</taxon>
        <taxon>Pseudoleptotrichia</taxon>
    </lineage>
</organism>
<feature type="domain" description="ABC3 transporter permease C-terminal" evidence="8">
    <location>
        <begin position="286"/>
        <end position="397"/>
    </location>
</feature>
<accession>A0A510JCW2</accession>